<evidence type="ECO:0000313" key="2">
    <source>
        <dbReference type="EMBL" id="KAI5608698.1"/>
    </source>
</evidence>
<comment type="caution">
    <text evidence="2">The sequence shown here is derived from an EMBL/GenBank/DDBJ whole genome shotgun (WGS) entry which is preliminary data.</text>
</comment>
<feature type="compositionally biased region" description="Basic and acidic residues" evidence="1">
    <location>
        <begin position="116"/>
        <end position="131"/>
    </location>
</feature>
<name>A0AAD5FAC1_SILAS</name>
<sequence length="177" mass="19863">MLIVHLKNFTVEDKIRLDKILSSLSEETHKYTMVVTTKNIEIGTSVDQDMENVLQEIITQCNNRHLDLSGCSQASLLGMIEELVKVNKGSLICELFEEAKPAVLQKPSEQTGGQLKQEDIEKPGEQTEKTGSRFYTSLKPTFERVKGFGKSIMNFTKSGKYSTPTANYSFFTGCKLI</sequence>
<evidence type="ECO:0000256" key="1">
    <source>
        <dbReference type="SAM" id="MobiDB-lite"/>
    </source>
</evidence>
<organism evidence="2 3">
    <name type="scientific">Silurus asotus</name>
    <name type="common">Amur catfish</name>
    <name type="synonym">Parasilurus asotus</name>
    <dbReference type="NCBI Taxonomy" id="30991"/>
    <lineage>
        <taxon>Eukaryota</taxon>
        <taxon>Metazoa</taxon>
        <taxon>Chordata</taxon>
        <taxon>Craniata</taxon>
        <taxon>Vertebrata</taxon>
        <taxon>Euteleostomi</taxon>
        <taxon>Actinopterygii</taxon>
        <taxon>Neopterygii</taxon>
        <taxon>Teleostei</taxon>
        <taxon>Ostariophysi</taxon>
        <taxon>Siluriformes</taxon>
        <taxon>Siluridae</taxon>
        <taxon>Silurus</taxon>
    </lineage>
</organism>
<evidence type="ECO:0000313" key="3">
    <source>
        <dbReference type="Proteomes" id="UP001205998"/>
    </source>
</evidence>
<feature type="region of interest" description="Disordered" evidence="1">
    <location>
        <begin position="106"/>
        <end position="131"/>
    </location>
</feature>
<proteinExistence type="predicted"/>
<dbReference type="EMBL" id="MU581521">
    <property type="protein sequence ID" value="KAI5608698.1"/>
    <property type="molecule type" value="Genomic_DNA"/>
</dbReference>
<dbReference type="AlphaFoldDB" id="A0AAD5FAC1"/>
<dbReference type="Gene3D" id="3.40.50.300">
    <property type="entry name" value="P-loop containing nucleotide triphosphate hydrolases"/>
    <property type="match status" value="1"/>
</dbReference>
<gene>
    <name evidence="2" type="ORF">C0J50_6592</name>
</gene>
<dbReference type="Proteomes" id="UP001205998">
    <property type="component" value="Unassembled WGS sequence"/>
</dbReference>
<keyword evidence="3" id="KW-1185">Reference proteome</keyword>
<accession>A0AAD5FAC1</accession>
<reference evidence="2" key="1">
    <citation type="submission" date="2018-07" db="EMBL/GenBank/DDBJ databases">
        <title>Comparative genomics of catfishes provides insights into carnivory and benthic adaptation.</title>
        <authorList>
            <person name="Zhang Y."/>
            <person name="Wang D."/>
            <person name="Peng Z."/>
            <person name="Zheng S."/>
            <person name="Shao F."/>
            <person name="Tao W."/>
        </authorList>
    </citation>
    <scope>NUCLEOTIDE SEQUENCE</scope>
    <source>
        <strain evidence="2">Chongqing</strain>
    </source>
</reference>
<protein>
    <submittedName>
        <fullName evidence="2">Uncharacterized protein</fullName>
    </submittedName>
</protein>
<dbReference type="InterPro" id="IPR027417">
    <property type="entry name" value="P-loop_NTPase"/>
</dbReference>